<dbReference type="PANTHER" id="PTHR46390">
    <property type="entry name" value="MANNOSE-1-PHOSPHATE GUANYLYLTRANSFERASE"/>
    <property type="match status" value="1"/>
</dbReference>
<dbReference type="CDD" id="cd02509">
    <property type="entry name" value="GDP-M1P_Guanylyltransferase"/>
    <property type="match status" value="1"/>
</dbReference>
<dbReference type="EC" id="2.7.7.13" evidence="3"/>
<dbReference type="Pfam" id="PF01050">
    <property type="entry name" value="MannoseP_isomer"/>
    <property type="match status" value="1"/>
</dbReference>
<evidence type="ECO:0000256" key="1">
    <source>
        <dbReference type="ARBA" id="ARBA00004823"/>
    </source>
</evidence>
<evidence type="ECO:0000256" key="8">
    <source>
        <dbReference type="ARBA" id="ARBA00047343"/>
    </source>
</evidence>
<dbReference type="PANTHER" id="PTHR46390:SF1">
    <property type="entry name" value="MANNOSE-1-PHOSPHATE GUANYLYLTRANSFERASE"/>
    <property type="match status" value="1"/>
</dbReference>
<dbReference type="InterPro" id="IPR006375">
    <property type="entry name" value="Man1P_GuaTrfase/Man6P_Isoase"/>
</dbReference>
<organism evidence="13 14">
    <name type="scientific">Legionella lytica</name>
    <dbReference type="NCBI Taxonomy" id="96232"/>
    <lineage>
        <taxon>Bacteria</taxon>
        <taxon>Pseudomonadati</taxon>
        <taxon>Pseudomonadota</taxon>
        <taxon>Gammaproteobacteria</taxon>
        <taxon>Legionellales</taxon>
        <taxon>Legionellaceae</taxon>
        <taxon>Legionella</taxon>
    </lineage>
</organism>
<dbReference type="CDD" id="cd02213">
    <property type="entry name" value="cupin_PMI_typeII_C"/>
    <property type="match status" value="1"/>
</dbReference>
<dbReference type="SUPFAM" id="SSF51182">
    <property type="entry name" value="RmlC-like cupins"/>
    <property type="match status" value="1"/>
</dbReference>
<dbReference type="GO" id="GO:0004476">
    <property type="term" value="F:mannose-6-phosphate isomerase activity"/>
    <property type="evidence" value="ECO:0007669"/>
    <property type="project" value="UniProtKB-EC"/>
</dbReference>
<feature type="domain" description="MannoseP isomerase/GMP-like beta-helix" evidence="12">
    <location>
        <begin position="302"/>
        <end position="348"/>
    </location>
</feature>
<dbReference type="InterPro" id="IPR054566">
    <property type="entry name" value="ManC/GMP-like_b-helix"/>
</dbReference>
<keyword evidence="14" id="KW-1185">Reference proteome</keyword>
<dbReference type="InterPro" id="IPR001538">
    <property type="entry name" value="Man6P_isomerase-2_C"/>
</dbReference>
<evidence type="ECO:0000259" key="10">
    <source>
        <dbReference type="Pfam" id="PF00483"/>
    </source>
</evidence>
<dbReference type="NCBIfam" id="TIGR01479">
    <property type="entry name" value="GMP_PMI"/>
    <property type="match status" value="1"/>
</dbReference>
<keyword evidence="4 13" id="KW-0808">Transferase</keyword>
<gene>
    <name evidence="13" type="ORF">J2N86_00580</name>
</gene>
<comment type="pathway">
    <text evidence="1">Nucleotide-sugar biosynthesis; GDP-alpha-D-mannose biosynthesis; GDP-alpha-D-mannose from alpha-D-mannose 1-phosphate (GTP route): step 1/1.</text>
</comment>
<dbReference type="Pfam" id="PF00483">
    <property type="entry name" value="NTP_transferase"/>
    <property type="match status" value="1"/>
</dbReference>
<dbReference type="InterPro" id="IPR014710">
    <property type="entry name" value="RmlC-like_jellyroll"/>
</dbReference>
<dbReference type="InterPro" id="IPR051161">
    <property type="entry name" value="Mannose-6P_isomerase_type2"/>
</dbReference>
<proteinExistence type="inferred from homology"/>
<evidence type="ECO:0000256" key="7">
    <source>
        <dbReference type="ARBA" id="ARBA00023134"/>
    </source>
</evidence>
<evidence type="ECO:0000256" key="2">
    <source>
        <dbReference type="ARBA" id="ARBA00006115"/>
    </source>
</evidence>
<evidence type="ECO:0000256" key="5">
    <source>
        <dbReference type="ARBA" id="ARBA00022695"/>
    </source>
</evidence>
<evidence type="ECO:0000313" key="14">
    <source>
        <dbReference type="Proteomes" id="UP001057474"/>
    </source>
</evidence>
<protein>
    <recommendedName>
        <fullName evidence="3">mannose-1-phosphate guanylyltransferase</fullName>
        <ecNumber evidence="3">2.7.7.13</ecNumber>
    </recommendedName>
</protein>
<dbReference type="Proteomes" id="UP001057474">
    <property type="component" value="Chromosome"/>
</dbReference>
<accession>A0ABY4Y9F1</accession>
<comment type="similarity">
    <text evidence="2 9">Belongs to the mannose-6-phosphate isomerase type 2 family.</text>
</comment>
<name>A0ABY4Y9F1_9GAMM</name>
<dbReference type="RefSeq" id="WP_252580243.1">
    <property type="nucleotide sequence ID" value="NZ_CP071527.1"/>
</dbReference>
<dbReference type="InterPro" id="IPR029044">
    <property type="entry name" value="Nucleotide-diphossugar_trans"/>
</dbReference>
<keyword evidence="6" id="KW-0547">Nucleotide-binding</keyword>
<keyword evidence="5 13" id="KW-0548">Nucleotidyltransferase</keyword>
<dbReference type="GO" id="GO:0004475">
    <property type="term" value="F:mannose-1-phosphate guanylyltransferase (GTP) activity"/>
    <property type="evidence" value="ECO:0007669"/>
    <property type="project" value="UniProtKB-EC"/>
</dbReference>
<evidence type="ECO:0000259" key="12">
    <source>
        <dbReference type="Pfam" id="PF22640"/>
    </source>
</evidence>
<keyword evidence="7" id="KW-0342">GTP-binding</keyword>
<dbReference type="EMBL" id="CP071527">
    <property type="protein sequence ID" value="USQ13880.1"/>
    <property type="molecule type" value="Genomic_DNA"/>
</dbReference>
<evidence type="ECO:0000256" key="4">
    <source>
        <dbReference type="ARBA" id="ARBA00022679"/>
    </source>
</evidence>
<feature type="domain" description="Mannose-6-phosphate isomerase type II C-terminal" evidence="11">
    <location>
        <begin position="352"/>
        <end position="466"/>
    </location>
</feature>
<comment type="catalytic activity">
    <reaction evidence="8">
        <text>alpha-D-mannose 1-phosphate + GTP + H(+) = GDP-alpha-D-mannose + diphosphate</text>
        <dbReference type="Rhea" id="RHEA:15229"/>
        <dbReference type="ChEBI" id="CHEBI:15378"/>
        <dbReference type="ChEBI" id="CHEBI:33019"/>
        <dbReference type="ChEBI" id="CHEBI:37565"/>
        <dbReference type="ChEBI" id="CHEBI:57527"/>
        <dbReference type="ChEBI" id="CHEBI:58409"/>
        <dbReference type="EC" id="2.7.7.13"/>
    </reaction>
</comment>
<evidence type="ECO:0000313" key="13">
    <source>
        <dbReference type="EMBL" id="USQ13880.1"/>
    </source>
</evidence>
<evidence type="ECO:0000256" key="9">
    <source>
        <dbReference type="RuleBase" id="RU004190"/>
    </source>
</evidence>
<dbReference type="InterPro" id="IPR005835">
    <property type="entry name" value="NTP_transferase_dom"/>
</dbReference>
<dbReference type="Gene3D" id="2.60.120.10">
    <property type="entry name" value="Jelly Rolls"/>
    <property type="match status" value="1"/>
</dbReference>
<keyword evidence="13" id="KW-0413">Isomerase</keyword>
<sequence length="471" mass="53135">MELIPVILSGGEGSRLWPVSRLHHPKPFIKLKDGHSLLQKNFLKAQELNNINEIVTVTNKELLFKTLDNYSEVNTQDIALSFILEPYARNTASAVISAALYIAQKYGEQAVMLVLPADHLVSNHLAFKNAVNDALSLALDNKLVTFGIKPNKPATEYGYIEVEGFQVVRFVEKPDQESATRYVNAGNFFWNSGMFCFKVSTILSEAQKHCPEIYKAIKHCLESAPQINSEDYSKITLQDETFKHVPENSIDYAILEKSQNLAAVLCDINWCDLGSWNAMANLVPLDQHGNQIEANVLLRSVSNCYIRGDERLIAAIGLDDLMIIDTPDALLVAAKERAQEVKLLYQELKRENNETCTDHRITYRPWGSYTVLDQGVGFKIKHIEVNPKSCLSLQMHYQRSEHWVVVSGKGIVHLGDKEVSINANQSCYVPIGYKHQLSNPYEEPLILIEVQCGSYLGEDDIVRFEDKYGRC</sequence>
<feature type="domain" description="Nucleotidyl transferase" evidence="10">
    <location>
        <begin position="5"/>
        <end position="281"/>
    </location>
</feature>
<dbReference type="Gene3D" id="3.90.550.10">
    <property type="entry name" value="Spore Coat Polysaccharide Biosynthesis Protein SpsA, Chain A"/>
    <property type="match status" value="1"/>
</dbReference>
<dbReference type="SUPFAM" id="SSF53448">
    <property type="entry name" value="Nucleotide-diphospho-sugar transferases"/>
    <property type="match status" value="1"/>
</dbReference>
<evidence type="ECO:0000259" key="11">
    <source>
        <dbReference type="Pfam" id="PF01050"/>
    </source>
</evidence>
<dbReference type="InterPro" id="IPR049577">
    <property type="entry name" value="GMPP_N"/>
</dbReference>
<evidence type="ECO:0000256" key="6">
    <source>
        <dbReference type="ARBA" id="ARBA00022741"/>
    </source>
</evidence>
<dbReference type="Pfam" id="PF22640">
    <property type="entry name" value="ManC_GMP_beta-helix"/>
    <property type="match status" value="1"/>
</dbReference>
<reference evidence="13" key="1">
    <citation type="submission" date="2021-03" db="EMBL/GenBank/DDBJ databases">
        <title>Legionella lytica PCM 2298.</title>
        <authorList>
            <person name="Koper P."/>
        </authorList>
    </citation>
    <scope>NUCLEOTIDE SEQUENCE</scope>
    <source>
        <strain evidence="13">PCM 2298</strain>
    </source>
</reference>
<dbReference type="InterPro" id="IPR011051">
    <property type="entry name" value="RmlC_Cupin_sf"/>
</dbReference>
<evidence type="ECO:0000256" key="3">
    <source>
        <dbReference type="ARBA" id="ARBA00012387"/>
    </source>
</evidence>